<accession>A0A9P0GHB8</accession>
<evidence type="ECO:0000313" key="2">
    <source>
        <dbReference type="Proteomes" id="UP001153636"/>
    </source>
</evidence>
<evidence type="ECO:0000313" key="1">
    <source>
        <dbReference type="EMBL" id="CAH1113689.1"/>
    </source>
</evidence>
<sequence>MNNHPLARDKEKRLWLFISMVKDQVTENMVITHLEKKCDRKDLLSVKEVRTYKKTANNKCFKIRMQYDPMIRRTLEVSGHVGWQSTSTTLENKKIDIKTTRKQTY</sequence>
<name>A0A9P0GHB8_9CUCU</name>
<reference evidence="1" key="1">
    <citation type="submission" date="2022-01" db="EMBL/GenBank/DDBJ databases">
        <authorList>
            <person name="King R."/>
        </authorList>
    </citation>
    <scope>NUCLEOTIDE SEQUENCE</scope>
</reference>
<proteinExistence type="predicted"/>
<dbReference type="Proteomes" id="UP001153636">
    <property type="component" value="Chromosome 7"/>
</dbReference>
<dbReference type="EMBL" id="OV651819">
    <property type="protein sequence ID" value="CAH1113689.1"/>
    <property type="molecule type" value="Genomic_DNA"/>
</dbReference>
<organism evidence="1 2">
    <name type="scientific">Psylliodes chrysocephalus</name>
    <dbReference type="NCBI Taxonomy" id="3402493"/>
    <lineage>
        <taxon>Eukaryota</taxon>
        <taxon>Metazoa</taxon>
        <taxon>Ecdysozoa</taxon>
        <taxon>Arthropoda</taxon>
        <taxon>Hexapoda</taxon>
        <taxon>Insecta</taxon>
        <taxon>Pterygota</taxon>
        <taxon>Neoptera</taxon>
        <taxon>Endopterygota</taxon>
        <taxon>Coleoptera</taxon>
        <taxon>Polyphaga</taxon>
        <taxon>Cucujiformia</taxon>
        <taxon>Chrysomeloidea</taxon>
        <taxon>Chrysomelidae</taxon>
        <taxon>Galerucinae</taxon>
        <taxon>Alticini</taxon>
        <taxon>Psylliodes</taxon>
    </lineage>
</organism>
<dbReference type="AlphaFoldDB" id="A0A9P0GHB8"/>
<keyword evidence="2" id="KW-1185">Reference proteome</keyword>
<gene>
    <name evidence="1" type="ORF">PSYICH_LOCUS13572</name>
</gene>
<protein>
    <submittedName>
        <fullName evidence="1">Uncharacterized protein</fullName>
    </submittedName>
</protein>
<dbReference type="OrthoDB" id="7334331at2759"/>